<comment type="caution">
    <text evidence="3">The sequence shown here is derived from an EMBL/GenBank/DDBJ whole genome shotgun (WGS) entry which is preliminary data.</text>
</comment>
<dbReference type="SUPFAM" id="SSF81606">
    <property type="entry name" value="PP2C-like"/>
    <property type="match status" value="1"/>
</dbReference>
<evidence type="ECO:0000313" key="4">
    <source>
        <dbReference type="Proteomes" id="UP000239485"/>
    </source>
</evidence>
<dbReference type="PANTHER" id="PTHR43156">
    <property type="entry name" value="STAGE II SPORULATION PROTEIN E-RELATED"/>
    <property type="match status" value="1"/>
</dbReference>
<name>A0A2S6IJ74_9ACTN</name>
<dbReference type="PANTHER" id="PTHR43156:SF2">
    <property type="entry name" value="STAGE II SPORULATION PROTEIN E"/>
    <property type="match status" value="1"/>
</dbReference>
<dbReference type="SMART" id="SM00331">
    <property type="entry name" value="PP2C_SIG"/>
    <property type="match status" value="1"/>
</dbReference>
<dbReference type="InterPro" id="IPR036457">
    <property type="entry name" value="PPM-type-like_dom_sf"/>
</dbReference>
<dbReference type="RefSeq" id="WP_104433182.1">
    <property type="nucleotide sequence ID" value="NZ_PTJD01000008.1"/>
</dbReference>
<reference evidence="3 4" key="1">
    <citation type="submission" date="2018-02" db="EMBL/GenBank/DDBJ databases">
        <title>Genomic Encyclopedia of Archaeal and Bacterial Type Strains, Phase II (KMG-II): from individual species to whole genera.</title>
        <authorList>
            <person name="Goeker M."/>
        </authorList>
    </citation>
    <scope>NUCLEOTIDE SEQUENCE [LARGE SCALE GENOMIC DNA]</scope>
    <source>
        <strain evidence="3 4">DSM 22857</strain>
    </source>
</reference>
<dbReference type="EMBL" id="PTJD01000008">
    <property type="protein sequence ID" value="PPK94248.1"/>
    <property type="molecule type" value="Genomic_DNA"/>
</dbReference>
<feature type="domain" description="PPM-type phosphatase" evidence="2">
    <location>
        <begin position="176"/>
        <end position="391"/>
    </location>
</feature>
<sequence length="399" mass="43771">MGDSRPEDPHAVVLEMLNRAHTLPPWLLATWVERYSHRIGATSVRIYLNDYEQRALMPLTVSGEAPDAVRPVPVDGTPAGRAFAHTEQVEALTPGDGRLWTPMIDGADRLGVVELGFPEVDEDTRELARRFTDVVTVLLISKGGHTDVYFRARRNRAMTLPAEMQWHLLPPLTVVDPRVALTGVVEPSYEVGGDAFDYAINHGTAHLAIFDAMGHGLSASVMSAVAVGAYRHARRAGVPVEKMYSLIDAEFSREFGAERFVTAQLADLDLATGCLRLVNAGHPAPLLVRGSRVVDRLSGPATLPIGLGGTEPDATVWDLQPGDMVLLYTDGVVEARRHGDEFGEERFVDLVEQEVRTGLPLPEVLRRINLAALDWAGSELRDDATMLLVEWRSPDLPPY</sequence>
<dbReference type="GO" id="GO:0016791">
    <property type="term" value="F:phosphatase activity"/>
    <property type="evidence" value="ECO:0007669"/>
    <property type="project" value="TreeGrafter"/>
</dbReference>
<dbReference type="OrthoDB" id="4935951at2"/>
<dbReference type="InterPro" id="IPR052016">
    <property type="entry name" value="Bact_Sigma-Reg"/>
</dbReference>
<dbReference type="Pfam" id="PF07228">
    <property type="entry name" value="SpoIIE"/>
    <property type="match status" value="1"/>
</dbReference>
<dbReference type="AlphaFoldDB" id="A0A2S6IJ74"/>
<dbReference type="Gene3D" id="3.60.40.10">
    <property type="entry name" value="PPM-type phosphatase domain"/>
    <property type="match status" value="1"/>
</dbReference>
<evidence type="ECO:0000313" key="3">
    <source>
        <dbReference type="EMBL" id="PPK94248.1"/>
    </source>
</evidence>
<evidence type="ECO:0000256" key="1">
    <source>
        <dbReference type="ARBA" id="ARBA00022801"/>
    </source>
</evidence>
<evidence type="ECO:0000259" key="2">
    <source>
        <dbReference type="SMART" id="SM00331"/>
    </source>
</evidence>
<protein>
    <submittedName>
        <fullName evidence="3">Stage II sporulation protein E</fullName>
    </submittedName>
</protein>
<keyword evidence="4" id="KW-1185">Reference proteome</keyword>
<dbReference type="InterPro" id="IPR001932">
    <property type="entry name" value="PPM-type_phosphatase-like_dom"/>
</dbReference>
<accession>A0A2S6IJ74</accession>
<keyword evidence="1" id="KW-0378">Hydrolase</keyword>
<organism evidence="3 4">
    <name type="scientific">Kineococcus xinjiangensis</name>
    <dbReference type="NCBI Taxonomy" id="512762"/>
    <lineage>
        <taxon>Bacteria</taxon>
        <taxon>Bacillati</taxon>
        <taxon>Actinomycetota</taxon>
        <taxon>Actinomycetes</taxon>
        <taxon>Kineosporiales</taxon>
        <taxon>Kineosporiaceae</taxon>
        <taxon>Kineococcus</taxon>
    </lineage>
</organism>
<gene>
    <name evidence="3" type="ORF">CLV92_108150</name>
</gene>
<proteinExistence type="predicted"/>
<dbReference type="Proteomes" id="UP000239485">
    <property type="component" value="Unassembled WGS sequence"/>
</dbReference>